<feature type="compositionally biased region" description="Polar residues" evidence="11">
    <location>
        <begin position="803"/>
        <end position="814"/>
    </location>
</feature>
<feature type="compositionally biased region" description="Low complexity" evidence="11">
    <location>
        <begin position="771"/>
        <end position="780"/>
    </location>
</feature>
<dbReference type="InterPro" id="IPR016024">
    <property type="entry name" value="ARM-type_fold"/>
</dbReference>
<evidence type="ECO:0000256" key="6">
    <source>
        <dbReference type="ARBA" id="ARBA00022777"/>
    </source>
</evidence>
<name>A0A250X7S8_9CHLO</name>
<dbReference type="STRING" id="1157962.A0A250X7S8"/>
<protein>
    <recommendedName>
        <fullName evidence="2">non-specific serine/threonine protein kinase</fullName>
        <ecNumber evidence="2">2.7.11.1</ecNumber>
    </recommendedName>
</protein>
<dbReference type="PROSITE" id="PS00107">
    <property type="entry name" value="PROTEIN_KINASE_ATP"/>
    <property type="match status" value="1"/>
</dbReference>
<keyword evidence="3" id="KW-0723">Serine/threonine-protein kinase</keyword>
<feature type="region of interest" description="Disordered" evidence="11">
    <location>
        <begin position="848"/>
        <end position="870"/>
    </location>
</feature>
<dbReference type="EMBL" id="BEGY01000039">
    <property type="protein sequence ID" value="GAX79138.1"/>
    <property type="molecule type" value="Genomic_DNA"/>
</dbReference>
<sequence length="1070" mass="115593">MSSQASLALLLQLLTSDPSKQNTQQSSQEAQLLEEIAVQHSTSYDFVASGNPLCKIFGELFNALMTHRLLHESWRPVLRPDHLLRVLQCTRLFSRDATLRQKFVAMGAVKELCNIFKQEAGAHFAGSVSQFQVETLTEIASIIKRLAGDEAGLTALVQCDVHQTLTQLLNSNDPSVLPLVLVAQIGFAAHREHYLLVSDANSLEVLLRIVQQYDLPFKRLAADLLALLSRREPVIKELLQLNGLGRIVGQLQTGDLHLTQSLLRVVCYLATDMTALLEMYQVGIVPVLASLLGSAVREMALDSHSNTIPGGSARLTELQLTCTALTRIAEDDEMAYQIRQCNCVTLLGKLLLAHPATSSDKVEQEQSIAEVTSLKTYVFRALRYLFSMERNRKVFKRLFPPELFAMFIDVGHYNTSLQAYSELVQHFEELSEKQKAGISAALDDISADRDDSLRTVRGYVILEMLGKGAYGAVYKARRARGDMLVALKELPLTDVGIFGVTDAERNEGVKNMNKEVEILSSLTHPNIVQYYESFTEGSYLYISMELVEGVSLLDHLHSLAGKGRRMPEADVWQVLIAVSLALNYIHVQKKVVHRDLTPSNIVLGQGPDGLRQTKIADFGLAKSLTGSVVAQSVVGTMPYTCPEIIQQEHYTEKADVWSLGCVLYHIMMLKPPFDGTNPLSVASKIVEGNYESVNDLPGAVAYSMHLKQLVKVLMTVDPNKRPSIQEVAGMIVGQIMTQLEKVSISEQRLAKALTFERAGRRSGLETGPNSPAARLTPAAAHARRLAGQLDSPVSSPMMRTGRPDSTLSPHQTMTPEGGRTGMALPESSGRSNGLIGRAGQLSELTIDAGASGQSSPSDTTGTTPTGAAAAATAGTTSSAAGSYGMPSSPTAVGSGGCGLGGGGYAGGLGSTGNGARIISIASSRLKPVGDPLLQMLCQLHKVMWVEQLPPGLARDNRRRCVEAFRRLLFASGTGPASLKSHLAKLMSAEGDLIRDTSGRVVDFGALPSLGGEGGMDSTSAGGLTYDQLHQTIESILSEKGYYGGSAISEQDLLEQLPPTSFTTTMPRVNR</sequence>
<organism evidence="14 15">
    <name type="scientific">Chlamydomonas eustigma</name>
    <dbReference type="NCBI Taxonomy" id="1157962"/>
    <lineage>
        <taxon>Eukaryota</taxon>
        <taxon>Viridiplantae</taxon>
        <taxon>Chlorophyta</taxon>
        <taxon>core chlorophytes</taxon>
        <taxon>Chlorophyceae</taxon>
        <taxon>CS clade</taxon>
        <taxon>Chlamydomonadales</taxon>
        <taxon>Chlamydomonadaceae</taxon>
        <taxon>Chlamydomonas</taxon>
    </lineage>
</organism>
<dbReference type="GO" id="GO:0005524">
    <property type="term" value="F:ATP binding"/>
    <property type="evidence" value="ECO:0007669"/>
    <property type="project" value="UniProtKB-UniRule"/>
</dbReference>
<dbReference type="Gene3D" id="1.10.510.10">
    <property type="entry name" value="Transferase(Phosphotransferase) domain 1"/>
    <property type="match status" value="1"/>
</dbReference>
<dbReference type="SUPFAM" id="SSF48371">
    <property type="entry name" value="ARM repeat"/>
    <property type="match status" value="1"/>
</dbReference>
<dbReference type="PANTHER" id="PTHR43671">
    <property type="entry name" value="SERINE/THREONINE-PROTEIN KINASE NEK"/>
    <property type="match status" value="1"/>
</dbReference>
<dbReference type="InterPro" id="IPR050660">
    <property type="entry name" value="NEK_Ser/Thr_kinase"/>
</dbReference>
<keyword evidence="12" id="KW-0732">Signal</keyword>
<proteinExistence type="inferred from homology"/>
<evidence type="ECO:0000256" key="7">
    <source>
        <dbReference type="ARBA" id="ARBA00022840"/>
    </source>
</evidence>
<evidence type="ECO:0000256" key="3">
    <source>
        <dbReference type="ARBA" id="ARBA00022527"/>
    </source>
</evidence>
<evidence type="ECO:0000256" key="12">
    <source>
        <dbReference type="SAM" id="SignalP"/>
    </source>
</evidence>
<comment type="catalytic activity">
    <reaction evidence="8">
        <text>L-threonyl-[protein] + ATP = O-phospho-L-threonyl-[protein] + ADP + H(+)</text>
        <dbReference type="Rhea" id="RHEA:46608"/>
        <dbReference type="Rhea" id="RHEA-COMP:11060"/>
        <dbReference type="Rhea" id="RHEA-COMP:11605"/>
        <dbReference type="ChEBI" id="CHEBI:15378"/>
        <dbReference type="ChEBI" id="CHEBI:30013"/>
        <dbReference type="ChEBI" id="CHEBI:30616"/>
        <dbReference type="ChEBI" id="CHEBI:61977"/>
        <dbReference type="ChEBI" id="CHEBI:456216"/>
        <dbReference type="EC" id="2.7.11.1"/>
    </reaction>
</comment>
<evidence type="ECO:0000259" key="13">
    <source>
        <dbReference type="PROSITE" id="PS50011"/>
    </source>
</evidence>
<evidence type="ECO:0000256" key="11">
    <source>
        <dbReference type="SAM" id="MobiDB-lite"/>
    </source>
</evidence>
<dbReference type="PROSITE" id="PS50011">
    <property type="entry name" value="PROTEIN_KINASE_DOM"/>
    <property type="match status" value="1"/>
</dbReference>
<feature type="binding site" evidence="10">
    <location>
        <position position="488"/>
    </location>
    <ligand>
        <name>ATP</name>
        <dbReference type="ChEBI" id="CHEBI:30616"/>
    </ligand>
</feature>
<dbReference type="InterPro" id="IPR011009">
    <property type="entry name" value="Kinase-like_dom_sf"/>
</dbReference>
<accession>A0A250X7S8</accession>
<dbReference type="InterPro" id="IPR011989">
    <property type="entry name" value="ARM-like"/>
</dbReference>
<dbReference type="EC" id="2.7.11.1" evidence="2"/>
<gene>
    <name evidence="14" type="ORF">CEUSTIGMA_g6578.t1</name>
</gene>
<evidence type="ECO:0000256" key="10">
    <source>
        <dbReference type="PROSITE-ProRule" id="PRU10141"/>
    </source>
</evidence>
<comment type="caution">
    <text evidence="14">The sequence shown here is derived from an EMBL/GenBank/DDBJ whole genome shotgun (WGS) entry which is preliminary data.</text>
</comment>
<evidence type="ECO:0000256" key="8">
    <source>
        <dbReference type="ARBA" id="ARBA00047899"/>
    </source>
</evidence>
<evidence type="ECO:0000256" key="9">
    <source>
        <dbReference type="ARBA" id="ARBA00048679"/>
    </source>
</evidence>
<evidence type="ECO:0000313" key="14">
    <source>
        <dbReference type="EMBL" id="GAX79138.1"/>
    </source>
</evidence>
<dbReference type="InterPro" id="IPR008266">
    <property type="entry name" value="Tyr_kinase_AS"/>
</dbReference>
<keyword evidence="5 10" id="KW-0547">Nucleotide-binding</keyword>
<dbReference type="InterPro" id="IPR000225">
    <property type="entry name" value="Armadillo"/>
</dbReference>
<comment type="similarity">
    <text evidence="1">Belongs to the protein kinase superfamily. NEK Ser/Thr protein kinase family. NIMA subfamily.</text>
</comment>
<dbReference type="AlphaFoldDB" id="A0A250X7S8"/>
<keyword evidence="7 10" id="KW-0067">ATP-binding</keyword>
<keyword evidence="4" id="KW-0808">Transferase</keyword>
<evidence type="ECO:0000256" key="5">
    <source>
        <dbReference type="ARBA" id="ARBA00022741"/>
    </source>
</evidence>
<dbReference type="InterPro" id="IPR000719">
    <property type="entry name" value="Prot_kinase_dom"/>
</dbReference>
<keyword evidence="6" id="KW-0418">Kinase</keyword>
<dbReference type="SUPFAM" id="SSF56112">
    <property type="entry name" value="Protein kinase-like (PK-like)"/>
    <property type="match status" value="1"/>
</dbReference>
<evidence type="ECO:0000256" key="4">
    <source>
        <dbReference type="ARBA" id="ARBA00022679"/>
    </source>
</evidence>
<feature type="compositionally biased region" description="Low complexity" evidence="11">
    <location>
        <begin position="851"/>
        <end position="870"/>
    </location>
</feature>
<feature type="region of interest" description="Disordered" evidence="11">
    <location>
        <begin position="760"/>
        <end position="835"/>
    </location>
</feature>
<reference evidence="14 15" key="1">
    <citation type="submission" date="2017-08" db="EMBL/GenBank/DDBJ databases">
        <title>Acidophilic green algal genome provides insights into adaptation to an acidic environment.</title>
        <authorList>
            <person name="Hirooka S."/>
            <person name="Hirose Y."/>
            <person name="Kanesaki Y."/>
            <person name="Higuchi S."/>
            <person name="Fujiwara T."/>
            <person name="Onuma R."/>
            <person name="Era A."/>
            <person name="Ohbayashi R."/>
            <person name="Uzuka A."/>
            <person name="Nozaki H."/>
            <person name="Yoshikawa H."/>
            <person name="Miyagishima S.Y."/>
        </authorList>
    </citation>
    <scope>NUCLEOTIDE SEQUENCE [LARGE SCALE GENOMIC DNA]</scope>
    <source>
        <strain evidence="14 15">NIES-2499</strain>
    </source>
</reference>
<dbReference type="Gene3D" id="1.25.10.10">
    <property type="entry name" value="Leucine-rich Repeat Variant"/>
    <property type="match status" value="1"/>
</dbReference>
<dbReference type="PANTHER" id="PTHR43671:SF98">
    <property type="entry name" value="SERINE_THREONINE-PROTEIN KINASE NEK11"/>
    <property type="match status" value="1"/>
</dbReference>
<keyword evidence="15" id="KW-1185">Reference proteome</keyword>
<dbReference type="OrthoDB" id="248923at2759"/>
<evidence type="ECO:0000256" key="2">
    <source>
        <dbReference type="ARBA" id="ARBA00012513"/>
    </source>
</evidence>
<dbReference type="Proteomes" id="UP000232323">
    <property type="component" value="Unassembled WGS sequence"/>
</dbReference>
<dbReference type="PROSITE" id="PS00109">
    <property type="entry name" value="PROTEIN_KINASE_TYR"/>
    <property type="match status" value="1"/>
</dbReference>
<dbReference type="SMART" id="SM00185">
    <property type="entry name" value="ARM"/>
    <property type="match status" value="5"/>
</dbReference>
<comment type="catalytic activity">
    <reaction evidence="9">
        <text>L-seryl-[protein] + ATP = O-phospho-L-seryl-[protein] + ADP + H(+)</text>
        <dbReference type="Rhea" id="RHEA:17989"/>
        <dbReference type="Rhea" id="RHEA-COMP:9863"/>
        <dbReference type="Rhea" id="RHEA-COMP:11604"/>
        <dbReference type="ChEBI" id="CHEBI:15378"/>
        <dbReference type="ChEBI" id="CHEBI:29999"/>
        <dbReference type="ChEBI" id="CHEBI:30616"/>
        <dbReference type="ChEBI" id="CHEBI:83421"/>
        <dbReference type="ChEBI" id="CHEBI:456216"/>
        <dbReference type="EC" id="2.7.11.1"/>
    </reaction>
</comment>
<dbReference type="GO" id="GO:0004674">
    <property type="term" value="F:protein serine/threonine kinase activity"/>
    <property type="evidence" value="ECO:0007669"/>
    <property type="project" value="UniProtKB-KW"/>
</dbReference>
<feature type="domain" description="Protein kinase" evidence="13">
    <location>
        <begin position="459"/>
        <end position="736"/>
    </location>
</feature>
<dbReference type="Pfam" id="PF00069">
    <property type="entry name" value="Pkinase"/>
    <property type="match status" value="1"/>
</dbReference>
<feature type="chain" id="PRO_5012354751" description="non-specific serine/threonine protein kinase" evidence="12">
    <location>
        <begin position="17"/>
        <end position="1070"/>
    </location>
</feature>
<dbReference type="InterPro" id="IPR017441">
    <property type="entry name" value="Protein_kinase_ATP_BS"/>
</dbReference>
<evidence type="ECO:0000313" key="15">
    <source>
        <dbReference type="Proteomes" id="UP000232323"/>
    </source>
</evidence>
<feature type="signal peptide" evidence="12">
    <location>
        <begin position="1"/>
        <end position="16"/>
    </location>
</feature>
<evidence type="ECO:0000256" key="1">
    <source>
        <dbReference type="ARBA" id="ARBA00010886"/>
    </source>
</evidence>